<keyword evidence="2 7" id="KW-0285">Flavoprotein</keyword>
<name>A0A1G8H405_9CLOT</name>
<dbReference type="EC" id="1.8.1.9" evidence="7"/>
<feature type="domain" description="FAD/NAD(P)-binding" evidence="9">
    <location>
        <begin position="5"/>
        <end position="293"/>
    </location>
</feature>
<evidence type="ECO:0000256" key="4">
    <source>
        <dbReference type="ARBA" id="ARBA00023002"/>
    </source>
</evidence>
<dbReference type="PANTHER" id="PTHR48105">
    <property type="entry name" value="THIOREDOXIN REDUCTASE 1-RELATED-RELATED"/>
    <property type="match status" value="1"/>
</dbReference>
<comment type="catalytic activity">
    <reaction evidence="7">
        <text>[thioredoxin]-dithiol + NADP(+) = [thioredoxin]-disulfide + NADPH + H(+)</text>
        <dbReference type="Rhea" id="RHEA:20345"/>
        <dbReference type="Rhea" id="RHEA-COMP:10698"/>
        <dbReference type="Rhea" id="RHEA-COMP:10700"/>
        <dbReference type="ChEBI" id="CHEBI:15378"/>
        <dbReference type="ChEBI" id="CHEBI:29950"/>
        <dbReference type="ChEBI" id="CHEBI:50058"/>
        <dbReference type="ChEBI" id="CHEBI:57783"/>
        <dbReference type="ChEBI" id="CHEBI:58349"/>
        <dbReference type="EC" id="1.8.1.9"/>
    </reaction>
</comment>
<comment type="cofactor">
    <cofactor evidence="8">
        <name>FAD</name>
        <dbReference type="ChEBI" id="CHEBI:57692"/>
    </cofactor>
    <text evidence="8">Binds 1 FAD per subunit.</text>
</comment>
<protein>
    <recommendedName>
        <fullName evidence="7">Thioredoxin reductase</fullName>
        <ecNumber evidence="7">1.8.1.9</ecNumber>
    </recommendedName>
</protein>
<evidence type="ECO:0000259" key="9">
    <source>
        <dbReference type="Pfam" id="PF07992"/>
    </source>
</evidence>
<dbReference type="PRINTS" id="PR00368">
    <property type="entry name" value="FADPNR"/>
</dbReference>
<evidence type="ECO:0000256" key="3">
    <source>
        <dbReference type="ARBA" id="ARBA00022827"/>
    </source>
</evidence>
<reference evidence="10 11" key="1">
    <citation type="submission" date="2016-10" db="EMBL/GenBank/DDBJ databases">
        <authorList>
            <person name="de Groot N.N."/>
        </authorList>
    </citation>
    <scope>NUCLEOTIDE SEQUENCE [LARGE SCALE GENOMIC DNA]</scope>
    <source>
        <strain evidence="10 11">CGMCC 1.5058</strain>
    </source>
</reference>
<accession>A0A1G8H405</accession>
<dbReference type="RefSeq" id="WP_031573561.1">
    <property type="nucleotide sequence ID" value="NZ_DAMANS010000054.1"/>
</dbReference>
<dbReference type="GO" id="GO:0005737">
    <property type="term" value="C:cytoplasm"/>
    <property type="evidence" value="ECO:0007669"/>
    <property type="project" value="InterPro"/>
</dbReference>
<evidence type="ECO:0000256" key="5">
    <source>
        <dbReference type="ARBA" id="ARBA00023157"/>
    </source>
</evidence>
<dbReference type="PROSITE" id="PS00573">
    <property type="entry name" value="PYRIDINE_REDOX_2"/>
    <property type="match status" value="1"/>
</dbReference>
<dbReference type="EMBL" id="FNDZ01000001">
    <property type="protein sequence ID" value="SDI01422.1"/>
    <property type="molecule type" value="Genomic_DNA"/>
</dbReference>
<evidence type="ECO:0000256" key="6">
    <source>
        <dbReference type="ARBA" id="ARBA00023284"/>
    </source>
</evidence>
<organism evidence="10 11">
    <name type="scientific">Proteiniclasticum ruminis</name>
    <dbReference type="NCBI Taxonomy" id="398199"/>
    <lineage>
        <taxon>Bacteria</taxon>
        <taxon>Bacillati</taxon>
        <taxon>Bacillota</taxon>
        <taxon>Clostridia</taxon>
        <taxon>Eubacteriales</taxon>
        <taxon>Clostridiaceae</taxon>
        <taxon>Proteiniclasticum</taxon>
    </lineage>
</organism>
<keyword evidence="4 7" id="KW-0560">Oxidoreductase</keyword>
<keyword evidence="3 7" id="KW-0274">FAD</keyword>
<gene>
    <name evidence="10" type="ORF">SAMN05421804_101467</name>
</gene>
<dbReference type="Proteomes" id="UP000183255">
    <property type="component" value="Unassembled WGS sequence"/>
</dbReference>
<proteinExistence type="inferred from homology"/>
<sequence>MTHIYDTIILGGGPAGLSAALYAGRGKLDTLLIEKATYGGQVATTFEVDNYPGTDIGITGPELSEKMRKQAAAFGTNFIKEDIIEVQLDDKIKVIKTAKGEYQAKTVIIATGAEPKMVGFKGEKELRGRGVSYCATCDADFYTDFPIAVIGGGDSALQEALYLTKFASKVTIIHRRQGFRAAQYLVDKAKANEKIEFILDSVVEEAAEEKGLLTGLKIKNVLTGEQSDLQVEGVFVFVGYKPISDLFQGKIKMNEFGEIITDVYMRTDVPGVFAAGDIRETTIRQVVTAAADGAVAAISCEKYLGEAE</sequence>
<dbReference type="GO" id="GO:0019430">
    <property type="term" value="P:removal of superoxide radicals"/>
    <property type="evidence" value="ECO:0007669"/>
    <property type="project" value="UniProtKB-UniRule"/>
</dbReference>
<evidence type="ECO:0000256" key="2">
    <source>
        <dbReference type="ARBA" id="ARBA00022630"/>
    </source>
</evidence>
<keyword evidence="5" id="KW-1015">Disulfide bond</keyword>
<evidence type="ECO:0000256" key="8">
    <source>
        <dbReference type="RuleBase" id="RU003881"/>
    </source>
</evidence>
<dbReference type="PRINTS" id="PR00469">
    <property type="entry name" value="PNDRDTASEII"/>
</dbReference>
<dbReference type="InterPro" id="IPR050097">
    <property type="entry name" value="Ferredoxin-NADP_redctase_2"/>
</dbReference>
<evidence type="ECO:0000256" key="1">
    <source>
        <dbReference type="ARBA" id="ARBA00009333"/>
    </source>
</evidence>
<evidence type="ECO:0000313" key="11">
    <source>
        <dbReference type="Proteomes" id="UP000183255"/>
    </source>
</evidence>
<dbReference type="InterPro" id="IPR008255">
    <property type="entry name" value="Pyr_nucl-diS_OxRdtase_2_AS"/>
</dbReference>
<dbReference type="NCBIfam" id="TIGR01292">
    <property type="entry name" value="TRX_reduct"/>
    <property type="match status" value="1"/>
</dbReference>
<dbReference type="GO" id="GO:0004791">
    <property type="term" value="F:thioredoxin-disulfide reductase (NADPH) activity"/>
    <property type="evidence" value="ECO:0007669"/>
    <property type="project" value="UniProtKB-UniRule"/>
</dbReference>
<evidence type="ECO:0000256" key="7">
    <source>
        <dbReference type="RuleBase" id="RU003880"/>
    </source>
</evidence>
<dbReference type="Pfam" id="PF07992">
    <property type="entry name" value="Pyr_redox_2"/>
    <property type="match status" value="1"/>
</dbReference>
<dbReference type="SUPFAM" id="SSF51905">
    <property type="entry name" value="FAD/NAD(P)-binding domain"/>
    <property type="match status" value="1"/>
</dbReference>
<evidence type="ECO:0000313" key="10">
    <source>
        <dbReference type="EMBL" id="SDI01422.1"/>
    </source>
</evidence>
<keyword evidence="8" id="KW-0521">NADP</keyword>
<dbReference type="InterPro" id="IPR036188">
    <property type="entry name" value="FAD/NAD-bd_sf"/>
</dbReference>
<dbReference type="InterPro" id="IPR005982">
    <property type="entry name" value="Thioredox_Rdtase"/>
</dbReference>
<comment type="similarity">
    <text evidence="1 7">Belongs to the class-II pyridine nucleotide-disulfide oxidoreductase family.</text>
</comment>
<dbReference type="Gene3D" id="3.50.50.60">
    <property type="entry name" value="FAD/NAD(P)-binding domain"/>
    <property type="match status" value="2"/>
</dbReference>
<dbReference type="AlphaFoldDB" id="A0A1G8H405"/>
<dbReference type="InterPro" id="IPR023753">
    <property type="entry name" value="FAD/NAD-binding_dom"/>
</dbReference>
<keyword evidence="6 7" id="KW-0676">Redox-active center</keyword>
<comment type="subunit">
    <text evidence="7">Homodimer.</text>
</comment>